<dbReference type="GO" id="GO:0000466">
    <property type="term" value="P:maturation of 5.8S rRNA from tricistronic rRNA transcript (SSU-rRNA, 5.8S rRNA, LSU-rRNA)"/>
    <property type="evidence" value="ECO:0007669"/>
    <property type="project" value="UniProtKB-UniRule"/>
</dbReference>
<proteinExistence type="inferred from homology"/>
<evidence type="ECO:0000256" key="7">
    <source>
        <dbReference type="HAMAP-Rule" id="MF_03027"/>
    </source>
</evidence>
<evidence type="ECO:0000256" key="8">
    <source>
        <dbReference type="PROSITE-ProRule" id="PRU00221"/>
    </source>
</evidence>
<dbReference type="GO" id="GO:0043021">
    <property type="term" value="F:ribonucleoprotein complex binding"/>
    <property type="evidence" value="ECO:0007669"/>
    <property type="project" value="UniProtKB-UniRule"/>
</dbReference>
<evidence type="ECO:0000313" key="11">
    <source>
        <dbReference type="EMBL" id="GFG30218.1"/>
    </source>
</evidence>
<feature type="compositionally biased region" description="Acidic residues" evidence="9">
    <location>
        <begin position="84"/>
        <end position="117"/>
    </location>
</feature>
<evidence type="ECO:0000256" key="1">
    <source>
        <dbReference type="ARBA" id="ARBA00022517"/>
    </source>
</evidence>
<dbReference type="Pfam" id="PF08145">
    <property type="entry name" value="BOP1NT"/>
    <property type="match status" value="1"/>
</dbReference>
<keyword evidence="4" id="KW-0677">Repeat</keyword>
<feature type="domain" description="BOP1 N-terminal" evidence="10">
    <location>
        <begin position="252"/>
        <end position="513"/>
    </location>
</feature>
<dbReference type="PANTHER" id="PTHR17605:SF0">
    <property type="entry name" value="RIBOSOME BIOGENESIS PROTEIN BOP1"/>
    <property type="match status" value="1"/>
</dbReference>
<evidence type="ECO:0000256" key="2">
    <source>
        <dbReference type="ARBA" id="ARBA00022552"/>
    </source>
</evidence>
<dbReference type="InterPro" id="IPR036322">
    <property type="entry name" value="WD40_repeat_dom_sf"/>
</dbReference>
<keyword evidence="3 8" id="KW-0853">WD repeat</keyword>
<dbReference type="GO" id="GO:0000463">
    <property type="term" value="P:maturation of LSU-rRNA from tricistronic rRNA transcript (SSU-rRNA, 5.8S rRNA, LSU-rRNA)"/>
    <property type="evidence" value="ECO:0007669"/>
    <property type="project" value="UniProtKB-UniRule"/>
</dbReference>
<dbReference type="GO" id="GO:0030687">
    <property type="term" value="C:preribosome, large subunit precursor"/>
    <property type="evidence" value="ECO:0007669"/>
    <property type="project" value="UniProtKB-UniRule"/>
</dbReference>
<keyword evidence="5 7" id="KW-0539">Nucleus</keyword>
<evidence type="ECO:0000256" key="6">
    <source>
        <dbReference type="ARBA" id="ARBA00055102"/>
    </source>
</evidence>
<comment type="caution">
    <text evidence="11">The sequence shown here is derived from an EMBL/GenBank/DDBJ whole genome shotgun (WGS) entry which is preliminary data.</text>
</comment>
<dbReference type="Proteomes" id="UP000502823">
    <property type="component" value="Unassembled WGS sequence"/>
</dbReference>
<dbReference type="Pfam" id="PF00400">
    <property type="entry name" value="WD40"/>
    <property type="match status" value="3"/>
</dbReference>
<feature type="repeat" description="WD" evidence="8">
    <location>
        <begin position="520"/>
        <end position="561"/>
    </location>
</feature>
<dbReference type="GO" id="GO:0070545">
    <property type="term" value="C:PeBoW complex"/>
    <property type="evidence" value="ECO:0007669"/>
    <property type="project" value="TreeGrafter"/>
</dbReference>
<protein>
    <recommendedName>
        <fullName evidence="7">Ribosome biogenesis protein BOP1 homolog</fullName>
    </recommendedName>
</protein>
<comment type="function">
    <text evidence="6">Component of the PeBoW complex, which is required for maturation of 28S and 5.8S ribosomal RNAs and formation of the 60S ribosome.</text>
</comment>
<dbReference type="SUPFAM" id="SSF50978">
    <property type="entry name" value="WD40 repeat-like"/>
    <property type="match status" value="1"/>
</dbReference>
<evidence type="ECO:0000256" key="5">
    <source>
        <dbReference type="ARBA" id="ARBA00023242"/>
    </source>
</evidence>
<keyword evidence="12" id="KW-1185">Reference proteome</keyword>
<dbReference type="PANTHER" id="PTHR17605">
    <property type="entry name" value="RIBOSOME BIOGENESIS PROTEIN BOP1 BLOCK OF PROLIFERATION 1 PROTEIN"/>
    <property type="match status" value="1"/>
</dbReference>
<dbReference type="PROSITE" id="PS00678">
    <property type="entry name" value="WD_REPEATS_1"/>
    <property type="match status" value="1"/>
</dbReference>
<dbReference type="InterPro" id="IPR028598">
    <property type="entry name" value="BOP1/Erb1"/>
</dbReference>
<dbReference type="PROSITE" id="PS50082">
    <property type="entry name" value="WD_REPEATS_2"/>
    <property type="match status" value="1"/>
</dbReference>
<reference evidence="12" key="1">
    <citation type="submission" date="2020-01" db="EMBL/GenBank/DDBJ databases">
        <title>Draft genome sequence of the Termite Coptotermes fromosanus.</title>
        <authorList>
            <person name="Itakura S."/>
            <person name="Yosikawa Y."/>
            <person name="Umezawa K."/>
        </authorList>
    </citation>
    <scope>NUCLEOTIDE SEQUENCE [LARGE SCALE GENOMIC DNA]</scope>
</reference>
<dbReference type="SMART" id="SM00320">
    <property type="entry name" value="WD40"/>
    <property type="match status" value="6"/>
</dbReference>
<dbReference type="FunCoup" id="A0A6L2PIE9">
    <property type="interactions" value="1152"/>
</dbReference>
<feature type="compositionally biased region" description="Low complexity" evidence="9">
    <location>
        <begin position="183"/>
        <end position="202"/>
    </location>
</feature>
<dbReference type="EMBL" id="BLKM01010448">
    <property type="protein sequence ID" value="GFG30218.1"/>
    <property type="molecule type" value="Genomic_DNA"/>
</dbReference>
<dbReference type="HAMAP" id="MF_03027">
    <property type="entry name" value="BOP1"/>
    <property type="match status" value="1"/>
</dbReference>
<feature type="region of interest" description="Disordered" evidence="9">
    <location>
        <begin position="77"/>
        <end position="240"/>
    </location>
</feature>
<organism evidence="11 12">
    <name type="scientific">Coptotermes formosanus</name>
    <name type="common">Formosan subterranean termite</name>
    <dbReference type="NCBI Taxonomy" id="36987"/>
    <lineage>
        <taxon>Eukaryota</taxon>
        <taxon>Metazoa</taxon>
        <taxon>Ecdysozoa</taxon>
        <taxon>Arthropoda</taxon>
        <taxon>Hexapoda</taxon>
        <taxon>Insecta</taxon>
        <taxon>Pterygota</taxon>
        <taxon>Neoptera</taxon>
        <taxon>Polyneoptera</taxon>
        <taxon>Dictyoptera</taxon>
        <taxon>Blattodea</taxon>
        <taxon>Blattoidea</taxon>
        <taxon>Termitoidae</taxon>
        <taxon>Rhinotermitidae</taxon>
        <taxon>Coptotermes</taxon>
    </lineage>
</organism>
<comment type="similarity">
    <text evidence="7">Belongs to the WD repeat BOP1/ERB1 family.</text>
</comment>
<evidence type="ECO:0000259" key="10">
    <source>
        <dbReference type="SMART" id="SM01035"/>
    </source>
</evidence>
<dbReference type="InterPro" id="IPR012953">
    <property type="entry name" value="BOP1_N_dom"/>
</dbReference>
<feature type="region of interest" description="Disordered" evidence="9">
    <location>
        <begin position="1"/>
        <end position="61"/>
    </location>
</feature>
<sequence>MTQNKIFGAGSVSYEKQGRAGKKSKIKRFWEEEKTVLEEEKGGKKDVGGRGGGGGFHEVDVGSGSLFHLVTDEDLLTSITNDGDSSDGDDDESELDESGEDDDEVVFESEDGFESGTEDSGASSLGVENTKDEDGDSSSDYSEYGSEEIEHEGEEGNNDESSEGSMVSHEHEEESSQSKPFCKVKQTSSSNVSNSSTFSNKTLSRDCEKNINNKVAQVEENRTLQQADEYKSDTSDEEDIRNTVGNIPMNWYNDYAHLGYEWDGKKVMKPLKEDELDNFLRRMEDPNFWRTVRDRQTGQDVVLSDVDVDIIQRLQAQKIPDANFDDVAPWVEWFTSEVMQTPIVRVPDHKRSFLPSRIEARQVAKMVHAIKMGWMKPREQKKQSQEPTFYMLWQTDEGVEHMRRVQNHIPAPKRHLPGHAESYNPPPEYLFDKRELKVWNKQKTTPWKRKLHFIPQKYSSLRAVPAYDRFINERFQRCLDLYLCPRARKMRLTIQPEDLLPQLPNPKDLQPFPTVMSMVYEGHTDMVRSISVEPKGQYMVSGSDDLTIKVWEIATGRCLRTVPVGGVVRSVSWCPNQALSLIAVAADRKVLLVNPGVGDHLICSKTDTLLDEPPEHDVIVPERVKTAVQWEQAPEDIWKNGIRVIINHFKEVRQVTWHARGDYFATVMPDGQNRSVVIHQLSKRRSQVPFSKSKGLVQCVLFHPIRPFFFVATQKVVRVYDLAKQELVKKLYSNSKWISSIAIHPGGDNLLVGTYDRKMLWFDLDLSTKPYQTLRLHGTAVRGVAYHRQYPLFASGSDDRSLIVCHGMVYKLVIYCPFIDEMFVPPVLQGNI</sequence>
<dbReference type="InterPro" id="IPR001680">
    <property type="entry name" value="WD40_rpt"/>
</dbReference>
<evidence type="ECO:0000256" key="3">
    <source>
        <dbReference type="ARBA" id="ARBA00022574"/>
    </source>
</evidence>
<feature type="compositionally biased region" description="Basic and acidic residues" evidence="9">
    <location>
        <begin position="203"/>
        <end position="234"/>
    </location>
</feature>
<feature type="compositionally biased region" description="Acidic residues" evidence="9">
    <location>
        <begin position="145"/>
        <end position="162"/>
    </location>
</feature>
<dbReference type="AlphaFoldDB" id="A0A6L2PIE9"/>
<keyword evidence="2 7" id="KW-0698">rRNA processing</keyword>
<gene>
    <name evidence="11" type="ORF">Cfor_11138</name>
</gene>
<accession>A0A6L2PIE9</accession>
<dbReference type="Gene3D" id="2.130.10.10">
    <property type="entry name" value="YVTN repeat-like/Quinoprotein amine dehydrogenase"/>
    <property type="match status" value="1"/>
</dbReference>
<feature type="compositionally biased region" description="Polar residues" evidence="9">
    <location>
        <begin position="118"/>
        <end position="127"/>
    </location>
</feature>
<dbReference type="GO" id="GO:0005654">
    <property type="term" value="C:nucleoplasm"/>
    <property type="evidence" value="ECO:0007669"/>
    <property type="project" value="UniProtKB-SubCell"/>
</dbReference>
<dbReference type="OrthoDB" id="5571054at2759"/>
<dbReference type="FunFam" id="2.130.10.10:FF:000061">
    <property type="entry name" value="Ribosome biogenesis protein BOP1 homolog"/>
    <property type="match status" value="1"/>
</dbReference>
<comment type="subcellular location">
    <subcellularLocation>
        <location evidence="7">Nucleus</location>
        <location evidence="7">Nucleolus</location>
    </subcellularLocation>
    <subcellularLocation>
        <location evidence="7">Nucleus</location>
        <location evidence="7">Nucleoplasm</location>
    </subcellularLocation>
</comment>
<dbReference type="PROSITE" id="PS50294">
    <property type="entry name" value="WD_REPEATS_REGION"/>
    <property type="match status" value="1"/>
</dbReference>
<dbReference type="InterPro" id="IPR019775">
    <property type="entry name" value="WD40_repeat_CS"/>
</dbReference>
<dbReference type="SMART" id="SM01035">
    <property type="entry name" value="BOP1NT"/>
    <property type="match status" value="1"/>
</dbReference>
<comment type="function">
    <text evidence="7">Required for maturation of ribosomal RNAs and formation of the large ribosomal subunit.</text>
</comment>
<dbReference type="InParanoid" id="A0A6L2PIE9"/>
<evidence type="ECO:0000256" key="4">
    <source>
        <dbReference type="ARBA" id="ARBA00022737"/>
    </source>
</evidence>
<dbReference type="InterPro" id="IPR015943">
    <property type="entry name" value="WD40/YVTN_repeat-like_dom_sf"/>
</dbReference>
<feature type="compositionally biased region" description="Basic and acidic residues" evidence="9">
    <location>
        <begin position="28"/>
        <end position="48"/>
    </location>
</feature>
<name>A0A6L2PIE9_COPFO</name>
<evidence type="ECO:0000256" key="9">
    <source>
        <dbReference type="SAM" id="MobiDB-lite"/>
    </source>
</evidence>
<evidence type="ECO:0000313" key="12">
    <source>
        <dbReference type="Proteomes" id="UP000502823"/>
    </source>
</evidence>
<keyword evidence="1 7" id="KW-0690">Ribosome biogenesis</keyword>